<dbReference type="AlphaFoldDB" id="A0A0E9XC82"/>
<organism evidence="1">
    <name type="scientific">Anguilla anguilla</name>
    <name type="common">European freshwater eel</name>
    <name type="synonym">Muraena anguilla</name>
    <dbReference type="NCBI Taxonomy" id="7936"/>
    <lineage>
        <taxon>Eukaryota</taxon>
        <taxon>Metazoa</taxon>
        <taxon>Chordata</taxon>
        <taxon>Craniata</taxon>
        <taxon>Vertebrata</taxon>
        <taxon>Euteleostomi</taxon>
        <taxon>Actinopterygii</taxon>
        <taxon>Neopterygii</taxon>
        <taxon>Teleostei</taxon>
        <taxon>Anguilliformes</taxon>
        <taxon>Anguillidae</taxon>
        <taxon>Anguilla</taxon>
    </lineage>
</organism>
<sequence length="122" mass="13541">MLVKQVLPHGPLGCRSQAGQTAHIIAELLDDIMAVRQEVLLQEVTQMRIGVAVGHVVQLQQGLVERFLVLQRESHCIQSSLPVLPAGFRNSLQQNSTTSHVLVSQQAFCLLPLLHRTFEEIT</sequence>
<evidence type="ECO:0000313" key="1">
    <source>
        <dbReference type="EMBL" id="JAI00067.1"/>
    </source>
</evidence>
<accession>A0A0E9XC82</accession>
<name>A0A0E9XC82_ANGAN</name>
<proteinExistence type="predicted"/>
<dbReference type="EMBL" id="GBXM01008511">
    <property type="protein sequence ID" value="JAI00067.1"/>
    <property type="molecule type" value="Transcribed_RNA"/>
</dbReference>
<reference evidence="1" key="1">
    <citation type="submission" date="2014-11" db="EMBL/GenBank/DDBJ databases">
        <authorList>
            <person name="Amaro Gonzalez C."/>
        </authorList>
    </citation>
    <scope>NUCLEOTIDE SEQUENCE</scope>
</reference>
<reference evidence="1" key="2">
    <citation type="journal article" date="2015" name="Fish Shellfish Immunol.">
        <title>Early steps in the European eel (Anguilla anguilla)-Vibrio vulnificus interaction in the gills: Role of the RtxA13 toxin.</title>
        <authorList>
            <person name="Callol A."/>
            <person name="Pajuelo D."/>
            <person name="Ebbesson L."/>
            <person name="Teles M."/>
            <person name="MacKenzie S."/>
            <person name="Amaro C."/>
        </authorList>
    </citation>
    <scope>NUCLEOTIDE SEQUENCE</scope>
</reference>
<protein>
    <submittedName>
        <fullName evidence="1">Uncharacterized protein</fullName>
    </submittedName>
</protein>